<dbReference type="PANTHER" id="PTHR19134">
    <property type="entry name" value="RECEPTOR-TYPE TYROSINE-PROTEIN PHOSPHATASE"/>
    <property type="match status" value="1"/>
</dbReference>
<evidence type="ECO:0000259" key="4">
    <source>
        <dbReference type="PROSITE" id="PS50055"/>
    </source>
</evidence>
<dbReference type="GO" id="GO:0004725">
    <property type="term" value="F:protein tyrosine phosphatase activity"/>
    <property type="evidence" value="ECO:0007669"/>
    <property type="project" value="UniProtKB-EC"/>
</dbReference>
<gene>
    <name evidence="7" type="ORF">BN7_3397</name>
</gene>
<accession>K0KRB1</accession>
<proteinExistence type="inferred from homology"/>
<evidence type="ECO:0000256" key="1">
    <source>
        <dbReference type="ARBA" id="ARBA00009649"/>
    </source>
</evidence>
<evidence type="ECO:0000313" key="7">
    <source>
        <dbReference type="EMBL" id="CCH43843.1"/>
    </source>
</evidence>
<dbReference type="eggNOG" id="KOG0789">
    <property type="taxonomic scope" value="Eukaryota"/>
</dbReference>
<dbReference type="InterPro" id="IPR003595">
    <property type="entry name" value="Tyr_Pase_cat"/>
</dbReference>
<evidence type="ECO:0000313" key="8">
    <source>
        <dbReference type="Proteomes" id="UP000009328"/>
    </source>
</evidence>
<dbReference type="FunCoup" id="K0KRB1">
    <property type="interactions" value="151"/>
</dbReference>
<dbReference type="PANTHER" id="PTHR19134:SF561">
    <property type="entry name" value="PROTEIN TYROSINE PHOSPHATASE 36E, ISOFORM A"/>
    <property type="match status" value="1"/>
</dbReference>
<comment type="caution">
    <text evidence="7">The sequence shown here is derived from an EMBL/GenBank/DDBJ whole genome shotgun (WGS) entry which is preliminary data.</text>
</comment>
<feature type="domain" description="Tyrosine specific protein phosphatases" evidence="5">
    <location>
        <begin position="613"/>
        <end position="724"/>
    </location>
</feature>
<dbReference type="CDD" id="cd18533">
    <property type="entry name" value="PTP_fungal"/>
    <property type="match status" value="1"/>
</dbReference>
<dbReference type="PROSITE" id="PS50056">
    <property type="entry name" value="TYR_PHOSPHATASE_2"/>
    <property type="match status" value="1"/>
</dbReference>
<evidence type="ECO:0000259" key="6">
    <source>
        <dbReference type="PROSITE" id="PS50206"/>
    </source>
</evidence>
<feature type="region of interest" description="Disordered" evidence="3">
    <location>
        <begin position="1"/>
        <end position="70"/>
    </location>
</feature>
<dbReference type="HOGENOM" id="CLU_001645_11_1_1"/>
<dbReference type="STRING" id="1206466.K0KRB1"/>
<feature type="compositionally biased region" description="Polar residues" evidence="3">
    <location>
        <begin position="100"/>
        <end position="124"/>
    </location>
</feature>
<keyword evidence="7" id="KW-0378">Hydrolase</keyword>
<dbReference type="EC" id="3.1.3.48" evidence="2"/>
<dbReference type="InterPro" id="IPR000242">
    <property type="entry name" value="PTP_cat"/>
</dbReference>
<evidence type="ECO:0000259" key="5">
    <source>
        <dbReference type="PROSITE" id="PS50056"/>
    </source>
</evidence>
<dbReference type="EMBL" id="CAIF01000091">
    <property type="protein sequence ID" value="CCH43843.1"/>
    <property type="molecule type" value="Genomic_DNA"/>
</dbReference>
<dbReference type="SMART" id="SM00404">
    <property type="entry name" value="PTPc_motif"/>
    <property type="match status" value="1"/>
</dbReference>
<dbReference type="InterPro" id="IPR029021">
    <property type="entry name" value="Prot-tyrosine_phosphatase-like"/>
</dbReference>
<feature type="domain" description="Tyrosine-protein phosphatase" evidence="4">
    <location>
        <begin position="439"/>
        <end position="733"/>
    </location>
</feature>
<dbReference type="SMART" id="SM00194">
    <property type="entry name" value="PTPc"/>
    <property type="match status" value="1"/>
</dbReference>
<dbReference type="Gene3D" id="3.40.250.10">
    <property type="entry name" value="Rhodanese-like domain"/>
    <property type="match status" value="1"/>
</dbReference>
<dbReference type="InterPro" id="IPR050348">
    <property type="entry name" value="Protein-Tyr_Phosphatase"/>
</dbReference>
<organism evidence="7 8">
    <name type="scientific">Wickerhamomyces ciferrii (strain ATCC 14091 / BCRC 22168 / CBS 111 / JCM 3599 / NBRC 0793 / NRRL Y-1031 F-60-10)</name>
    <name type="common">Yeast</name>
    <name type="synonym">Pichia ciferrii</name>
    <dbReference type="NCBI Taxonomy" id="1206466"/>
    <lineage>
        <taxon>Eukaryota</taxon>
        <taxon>Fungi</taxon>
        <taxon>Dikarya</taxon>
        <taxon>Ascomycota</taxon>
        <taxon>Saccharomycotina</taxon>
        <taxon>Saccharomycetes</taxon>
        <taxon>Phaffomycetales</taxon>
        <taxon>Wickerhamomycetaceae</taxon>
        <taxon>Wickerhamomyces</taxon>
    </lineage>
</organism>
<dbReference type="SMART" id="SM00450">
    <property type="entry name" value="RHOD"/>
    <property type="match status" value="1"/>
</dbReference>
<feature type="region of interest" description="Disordered" evidence="3">
    <location>
        <begin position="87"/>
        <end position="124"/>
    </location>
</feature>
<dbReference type="InterPro" id="IPR000387">
    <property type="entry name" value="Tyr_Pase_dom"/>
</dbReference>
<dbReference type="InterPro" id="IPR001763">
    <property type="entry name" value="Rhodanese-like_dom"/>
</dbReference>
<feature type="domain" description="Rhodanese" evidence="6">
    <location>
        <begin position="175"/>
        <end position="299"/>
    </location>
</feature>
<dbReference type="SUPFAM" id="SSF52821">
    <property type="entry name" value="Rhodanese/Cell cycle control phosphatase"/>
    <property type="match status" value="1"/>
</dbReference>
<dbReference type="Pfam" id="PF00102">
    <property type="entry name" value="Y_phosphatase"/>
    <property type="match status" value="2"/>
</dbReference>
<feature type="compositionally biased region" description="Low complexity" evidence="3">
    <location>
        <begin position="56"/>
        <end position="69"/>
    </location>
</feature>
<reference evidence="7 8" key="1">
    <citation type="journal article" date="2012" name="Eukaryot. Cell">
        <title>Draft genome sequence of Wickerhamomyces ciferrii NRRL Y-1031 F-60-10.</title>
        <authorList>
            <person name="Schneider J."/>
            <person name="Andrea H."/>
            <person name="Blom J."/>
            <person name="Jaenicke S."/>
            <person name="Ruckert C."/>
            <person name="Schorsch C."/>
            <person name="Szczepanowski R."/>
            <person name="Farwick M."/>
            <person name="Goesmann A."/>
            <person name="Puhler A."/>
            <person name="Schaffer S."/>
            <person name="Tauch A."/>
            <person name="Kohler T."/>
            <person name="Brinkrolf K."/>
        </authorList>
    </citation>
    <scope>NUCLEOTIDE SEQUENCE [LARGE SCALE GENOMIC DNA]</scope>
    <source>
        <strain evidence="8">ATCC 14091 / BCRC 22168 / CBS 111 / JCM 3599 / NBRC 0793 / NRRL Y-1031 F-60-10</strain>
    </source>
</reference>
<protein>
    <recommendedName>
        <fullName evidence="2">protein-tyrosine-phosphatase</fullName>
        <ecNumber evidence="2">3.1.3.48</ecNumber>
    </recommendedName>
</protein>
<dbReference type="InterPro" id="IPR036873">
    <property type="entry name" value="Rhodanese-like_dom_sf"/>
</dbReference>
<sequence length="754" mass="85017">MVMASTQASPHIINPKLTPSRDSSSFGGGYFNFDSNHQHQHHHHGHGHGSSGGTTPISSKPRISSSPCSGFNFNLNKNSLPEVKVTMANDDDNNNTTTTRSSTSPLKSGLNTNSTTTTIPLDSIKSPTSPISAATFNIPHRFNPNNLNSKSFDITSLNIGEINTLNEFKDLTKDDEFDYLIIDTRPFNQYSISRISGALSICVPSTLLKRSSFHLANVFKTMTTEQQQLIDSKLNNSQNLNIVFYDSNSSSKQCSIHLYQILKKFENDIKDYTHSKKIELLILNKGFTSFLHQEGVSETDTIFDFKKITSNSNDSSNSNSFADFILPSANPTSSFLLSMKKNQYTVDTTNNNSSTQLNIPNFQDNSSLPQWLHKYLSISNSGNLITRNFNKIENSENARIESVVSQKNHSPSICSPSCLCPSCDQLNYNLLDCSEHGFKNRYPNILPYEHSRVKLVQSPCMSPGANNQLNSNRYFPKVSPSSQHKLHLTSSSSSEPDDYFNANFIEVPQINKNSRYIATQAPLPSTIDDFWKVVWYNNSEVIVSLTNLSEYGIKKSDVYWKNSKQVKLLDEIENYKGLKNLTVRKIQLEKRNQIKIITQLHYKDWPDHGVADYNCLLKLSSIKDEFIQNKKSPIVVHCSAGCGRTGVFITIDLIINAFKQYQNSKKQQSLSRSSSLNKKKHVLDDLNNDEEINIWSTENDLIYYTVQQLRKQRISMVQSLKQFIFCYETVLQFFKSLESSTTTQSPASTSSTSS</sequence>
<dbReference type="PROSITE" id="PS50055">
    <property type="entry name" value="TYR_PHOSPHATASE_PTP"/>
    <property type="match status" value="1"/>
</dbReference>
<comment type="similarity">
    <text evidence="1">Belongs to the protein-tyrosine phosphatase family. Non-receptor class subfamily.</text>
</comment>
<dbReference type="InParanoid" id="K0KRB1"/>
<evidence type="ECO:0000256" key="2">
    <source>
        <dbReference type="ARBA" id="ARBA00013064"/>
    </source>
</evidence>
<dbReference type="Gene3D" id="3.90.190.10">
    <property type="entry name" value="Protein tyrosine phosphatase superfamily"/>
    <property type="match status" value="1"/>
</dbReference>
<dbReference type="PRINTS" id="PR00700">
    <property type="entry name" value="PRTYPHPHTASE"/>
</dbReference>
<dbReference type="PROSITE" id="PS00383">
    <property type="entry name" value="TYR_PHOSPHATASE_1"/>
    <property type="match status" value="1"/>
</dbReference>
<keyword evidence="8" id="KW-1185">Reference proteome</keyword>
<dbReference type="Proteomes" id="UP000009328">
    <property type="component" value="Unassembled WGS sequence"/>
</dbReference>
<dbReference type="Pfam" id="PF00581">
    <property type="entry name" value="Rhodanese"/>
    <property type="match status" value="1"/>
</dbReference>
<feature type="compositionally biased region" description="Basic residues" evidence="3">
    <location>
        <begin position="38"/>
        <end position="47"/>
    </location>
</feature>
<evidence type="ECO:0000256" key="3">
    <source>
        <dbReference type="SAM" id="MobiDB-lite"/>
    </source>
</evidence>
<dbReference type="InterPro" id="IPR016130">
    <property type="entry name" value="Tyr_Pase_AS"/>
</dbReference>
<dbReference type="SUPFAM" id="SSF52799">
    <property type="entry name" value="(Phosphotyrosine protein) phosphatases II"/>
    <property type="match status" value="1"/>
</dbReference>
<name>K0KRB1_WICCF</name>
<dbReference type="AlphaFoldDB" id="K0KRB1"/>
<dbReference type="PROSITE" id="PS50206">
    <property type="entry name" value="RHODANESE_3"/>
    <property type="match status" value="1"/>
</dbReference>